<dbReference type="InterPro" id="IPR019080">
    <property type="entry name" value="YqaJ_viral_recombinase"/>
</dbReference>
<protein>
    <submittedName>
        <fullName evidence="4">Gustatory receptor 125</fullName>
    </submittedName>
</protein>
<dbReference type="InterPro" id="IPR007527">
    <property type="entry name" value="Znf_SWIM"/>
</dbReference>
<keyword evidence="1" id="KW-0862">Zinc</keyword>
<reference evidence="4 5" key="1">
    <citation type="journal article" date="2021" name="Elife">
        <title>Chloroplast acquisition without the gene transfer in kleptoplastic sea slugs, Plakobranchus ocellatus.</title>
        <authorList>
            <person name="Maeda T."/>
            <person name="Takahashi S."/>
            <person name="Yoshida T."/>
            <person name="Shimamura S."/>
            <person name="Takaki Y."/>
            <person name="Nagai Y."/>
            <person name="Toyoda A."/>
            <person name="Suzuki Y."/>
            <person name="Arimoto A."/>
            <person name="Ishii H."/>
            <person name="Satoh N."/>
            <person name="Nishiyama T."/>
            <person name="Hasebe M."/>
            <person name="Maruyama T."/>
            <person name="Minagawa J."/>
            <person name="Obokata J."/>
            <person name="Shigenobu S."/>
        </authorList>
    </citation>
    <scope>NUCLEOTIDE SEQUENCE [LARGE SCALE GENOMIC DNA]</scope>
</reference>
<keyword evidence="5" id="KW-1185">Reference proteome</keyword>
<dbReference type="Pfam" id="PF04434">
    <property type="entry name" value="SWIM"/>
    <property type="match status" value="1"/>
</dbReference>
<comment type="caution">
    <text evidence="4">The sequence shown here is derived from an EMBL/GenBank/DDBJ whole genome shotgun (WGS) entry which is preliminary data.</text>
</comment>
<dbReference type="Gene3D" id="3.90.320.10">
    <property type="match status" value="1"/>
</dbReference>
<dbReference type="GO" id="GO:0006281">
    <property type="term" value="P:DNA repair"/>
    <property type="evidence" value="ECO:0007669"/>
    <property type="project" value="UniProtKB-ARBA"/>
</dbReference>
<keyword evidence="1" id="KW-0863">Zinc-finger</keyword>
<dbReference type="PROSITE" id="PS50966">
    <property type="entry name" value="ZF_SWIM"/>
    <property type="match status" value="1"/>
</dbReference>
<sequence length="309" mass="34530">MSLSTCQVPNVWKTSKIVPVPKKNNVQIDLDDELNIKQASCDCPRGLYKCSHAVALFLYALNNVSRTDVPWSWKRKRAREEQVKSASELYPPKRPYNALSRTVCENDRNWFVNELGNCGHFTGLHWLMQPEPETLQQQSLPLIEHALVHSKGWGDFGSEIVPLVSKVKIANIAAMTKGQRTSNAWQLVRKGRVTASNFGIIIQAKKVTPTLKKRVMGDRHLGGVKALAWGTTHEGDAIKSFTSLKGLEVKETGVWLDESGILGASPDGLVGDDAVLEVKCPFSHKKTHNNRMPNRQKFLSGRPWGRTMP</sequence>
<feature type="region of interest" description="Disordered" evidence="2">
    <location>
        <begin position="286"/>
        <end position="309"/>
    </location>
</feature>
<dbReference type="PANTHER" id="PTHR39953">
    <property type="entry name" value="RE54151P"/>
    <property type="match status" value="1"/>
</dbReference>
<evidence type="ECO:0000256" key="1">
    <source>
        <dbReference type="PROSITE-ProRule" id="PRU00325"/>
    </source>
</evidence>
<evidence type="ECO:0000256" key="2">
    <source>
        <dbReference type="SAM" id="MobiDB-lite"/>
    </source>
</evidence>
<name>A0AAV4GQH1_9GAST</name>
<keyword evidence="4" id="KW-0675">Receptor</keyword>
<evidence type="ECO:0000259" key="3">
    <source>
        <dbReference type="PROSITE" id="PS50966"/>
    </source>
</evidence>
<proteinExistence type="predicted"/>
<dbReference type="CDD" id="cd22343">
    <property type="entry name" value="PDDEXK_lambda_exonuclease-like"/>
    <property type="match status" value="1"/>
</dbReference>
<dbReference type="AlphaFoldDB" id="A0AAV4GQH1"/>
<accession>A0AAV4GQH1</accession>
<dbReference type="PANTHER" id="PTHR39953:SF1">
    <property type="entry name" value="RE54151P"/>
    <property type="match status" value="1"/>
</dbReference>
<evidence type="ECO:0000313" key="5">
    <source>
        <dbReference type="Proteomes" id="UP000762676"/>
    </source>
</evidence>
<dbReference type="InterPro" id="IPR011335">
    <property type="entry name" value="Restrct_endonuc-II-like"/>
</dbReference>
<dbReference type="Proteomes" id="UP000762676">
    <property type="component" value="Unassembled WGS sequence"/>
</dbReference>
<dbReference type="GO" id="GO:0008270">
    <property type="term" value="F:zinc ion binding"/>
    <property type="evidence" value="ECO:0007669"/>
    <property type="project" value="UniProtKB-KW"/>
</dbReference>
<dbReference type="SUPFAM" id="SSF52980">
    <property type="entry name" value="Restriction endonuclease-like"/>
    <property type="match status" value="1"/>
</dbReference>
<dbReference type="Pfam" id="PF09588">
    <property type="entry name" value="YqaJ"/>
    <property type="match status" value="1"/>
</dbReference>
<keyword evidence="1" id="KW-0479">Metal-binding</keyword>
<feature type="domain" description="SWIM-type" evidence="3">
    <location>
        <begin position="26"/>
        <end position="61"/>
    </location>
</feature>
<dbReference type="EMBL" id="BMAT01012197">
    <property type="protein sequence ID" value="GFR87778.1"/>
    <property type="molecule type" value="Genomic_DNA"/>
</dbReference>
<dbReference type="InterPro" id="IPR011604">
    <property type="entry name" value="PDDEXK-like_dom_sf"/>
</dbReference>
<organism evidence="4 5">
    <name type="scientific">Elysia marginata</name>
    <dbReference type="NCBI Taxonomy" id="1093978"/>
    <lineage>
        <taxon>Eukaryota</taxon>
        <taxon>Metazoa</taxon>
        <taxon>Spiralia</taxon>
        <taxon>Lophotrochozoa</taxon>
        <taxon>Mollusca</taxon>
        <taxon>Gastropoda</taxon>
        <taxon>Heterobranchia</taxon>
        <taxon>Euthyneura</taxon>
        <taxon>Panpulmonata</taxon>
        <taxon>Sacoglossa</taxon>
        <taxon>Placobranchoidea</taxon>
        <taxon>Plakobranchidae</taxon>
        <taxon>Elysia</taxon>
    </lineage>
</organism>
<evidence type="ECO:0000313" key="4">
    <source>
        <dbReference type="EMBL" id="GFR87778.1"/>
    </source>
</evidence>
<gene>
    <name evidence="4" type="ORF">ElyMa_006085000</name>
</gene>